<dbReference type="OrthoDB" id="277832at2759"/>
<dbReference type="PANTHER" id="PTHR13360">
    <property type="entry name" value="ACTIVATING SIGNAL COINTEGRATOR 1 COMPLEX SUBUNIT 1"/>
    <property type="match status" value="1"/>
</dbReference>
<dbReference type="Proteomes" id="UP000039046">
    <property type="component" value="Unassembled WGS sequence"/>
</dbReference>
<dbReference type="InterPro" id="IPR009097">
    <property type="entry name" value="Cyclic_Pdiesterase"/>
</dbReference>
<evidence type="ECO:0000313" key="2">
    <source>
        <dbReference type="EMBL" id="CEJ92470.1"/>
    </source>
</evidence>
<dbReference type="PANTHER" id="PTHR13360:SF1">
    <property type="entry name" value="ACTIVATING SIGNAL COINTEGRATOR 1 COMPLEX SUBUNIT 1"/>
    <property type="match status" value="1"/>
</dbReference>
<proteinExistence type="predicted"/>
<name>A0A0A1TMM2_9HYPO</name>
<sequence>MAKSPTHFLALPLHRHASLSAALSSFQADVTSPMSFALPDAAVRPPGTLHLTLGVMNLPQKSNVDAAITLLQQVKAHSILQAARERAGEPAQGSLRIHLKGLQAMGSEEKATVLYVPPEDADPACQGLLYSFASDLKTKFVEAGIMESETRPMLLHATVLNTIYVKGRKRGKDRLTIDARHILARYEDFVWAENVDIEEVGLYKMGAQPVEGTDDVEYVAEAKVLLVQ</sequence>
<dbReference type="EMBL" id="CDHN01000004">
    <property type="protein sequence ID" value="CEJ92470.1"/>
    <property type="molecule type" value="Genomic_DNA"/>
</dbReference>
<organism evidence="2 3">
    <name type="scientific">[Torrubiella] hemipterigena</name>
    <dbReference type="NCBI Taxonomy" id="1531966"/>
    <lineage>
        <taxon>Eukaryota</taxon>
        <taxon>Fungi</taxon>
        <taxon>Dikarya</taxon>
        <taxon>Ascomycota</taxon>
        <taxon>Pezizomycotina</taxon>
        <taxon>Sordariomycetes</taxon>
        <taxon>Hypocreomycetidae</taxon>
        <taxon>Hypocreales</taxon>
        <taxon>Clavicipitaceae</taxon>
        <taxon>Clavicipitaceae incertae sedis</taxon>
        <taxon>'Torrubiella' clade</taxon>
    </lineage>
</organism>
<dbReference type="STRING" id="1531966.A0A0A1TMM2"/>
<evidence type="ECO:0000259" key="1">
    <source>
        <dbReference type="Pfam" id="PF10469"/>
    </source>
</evidence>
<reference evidence="2 3" key="1">
    <citation type="journal article" date="2015" name="Genome Announc.">
        <title>Draft Genome Sequence and Gene Annotation of the Entomopathogenic Fungus Verticillium hemipterigenum.</title>
        <authorList>
            <person name="Horn F."/>
            <person name="Habel A."/>
            <person name="Scharf D.H."/>
            <person name="Dworschak J."/>
            <person name="Brakhage A.A."/>
            <person name="Guthke R."/>
            <person name="Hertweck C."/>
            <person name="Linde J."/>
        </authorList>
    </citation>
    <scope>NUCLEOTIDE SEQUENCE [LARGE SCALE GENOMIC DNA]</scope>
</reference>
<dbReference type="GO" id="GO:0006307">
    <property type="term" value="P:DNA alkylation repair"/>
    <property type="evidence" value="ECO:0007669"/>
    <property type="project" value="InterPro"/>
</dbReference>
<accession>A0A0A1TMM2</accession>
<dbReference type="HOGENOM" id="CLU_038379_0_0_1"/>
<dbReference type="PIRSF" id="PIRSF027019">
    <property type="entry name" value="Euk_LigT"/>
    <property type="match status" value="1"/>
</dbReference>
<evidence type="ECO:0000313" key="3">
    <source>
        <dbReference type="Proteomes" id="UP000039046"/>
    </source>
</evidence>
<dbReference type="SUPFAM" id="SSF55144">
    <property type="entry name" value="LigT-like"/>
    <property type="match status" value="1"/>
</dbReference>
<dbReference type="GO" id="GO:0006355">
    <property type="term" value="P:regulation of DNA-templated transcription"/>
    <property type="evidence" value="ECO:0007669"/>
    <property type="project" value="TreeGrafter"/>
</dbReference>
<dbReference type="GO" id="GO:0005634">
    <property type="term" value="C:nucleus"/>
    <property type="evidence" value="ECO:0007669"/>
    <property type="project" value="TreeGrafter"/>
</dbReference>
<protein>
    <recommendedName>
        <fullName evidence="1">A-kinase anchor protein 7-like phosphoesterase domain-containing protein</fullName>
    </recommendedName>
</protein>
<keyword evidence="3" id="KW-1185">Reference proteome</keyword>
<dbReference type="AlphaFoldDB" id="A0A0A1TMM2"/>
<gene>
    <name evidence="2" type="ORF">VHEMI08122</name>
</gene>
<dbReference type="Pfam" id="PF10469">
    <property type="entry name" value="AKAP7_NLS"/>
    <property type="match status" value="1"/>
</dbReference>
<dbReference type="InterPro" id="IPR009210">
    <property type="entry name" value="ASCC1"/>
</dbReference>
<dbReference type="Gene3D" id="3.90.1140.10">
    <property type="entry name" value="Cyclic phosphodiesterase"/>
    <property type="match status" value="1"/>
</dbReference>
<feature type="domain" description="A-kinase anchor protein 7-like phosphoesterase" evidence="1">
    <location>
        <begin position="5"/>
        <end position="208"/>
    </location>
</feature>
<dbReference type="InterPro" id="IPR019510">
    <property type="entry name" value="AKAP7-like_phosphoesterase"/>
</dbReference>